<evidence type="ECO:0000259" key="11">
    <source>
        <dbReference type="Pfam" id="PF08244"/>
    </source>
</evidence>
<evidence type="ECO:0000256" key="6">
    <source>
        <dbReference type="ARBA" id="ARBA00023295"/>
    </source>
</evidence>
<dbReference type="PANTHER" id="PTHR43101">
    <property type="entry name" value="BETA-FRUCTOSIDASE"/>
    <property type="match status" value="1"/>
</dbReference>
<dbReference type="InterPro" id="IPR013148">
    <property type="entry name" value="Glyco_hydro_32_N"/>
</dbReference>
<keyword evidence="6 8" id="KW-0326">Glycosidase</keyword>
<evidence type="ECO:0000313" key="13">
    <source>
        <dbReference type="Proteomes" id="UP000239650"/>
    </source>
</evidence>
<dbReference type="InterPro" id="IPR023296">
    <property type="entry name" value="Glyco_hydro_beta-prop_sf"/>
</dbReference>
<accession>A0AAE8LX17</accession>
<proteinExistence type="inferred from homology"/>
<dbReference type="PROSITE" id="PS00609">
    <property type="entry name" value="GLYCOSYL_HYDROL_F32"/>
    <property type="match status" value="1"/>
</dbReference>
<dbReference type="AlphaFoldDB" id="A0AAE8LX17"/>
<dbReference type="GO" id="GO:0005975">
    <property type="term" value="P:carbohydrate metabolic process"/>
    <property type="evidence" value="ECO:0007669"/>
    <property type="project" value="InterPro"/>
</dbReference>
<dbReference type="CDD" id="cd18623">
    <property type="entry name" value="GH32_ScrB-like"/>
    <property type="match status" value="1"/>
</dbReference>
<dbReference type="GO" id="GO:0004564">
    <property type="term" value="F:beta-fructofuranosidase activity"/>
    <property type="evidence" value="ECO:0007669"/>
    <property type="project" value="UniProtKB-EC"/>
</dbReference>
<organism evidence="12 13">
    <name type="scientific">Latilactobacillus sakei</name>
    <name type="common">Lactobacillus sakei</name>
    <dbReference type="NCBI Taxonomy" id="1599"/>
    <lineage>
        <taxon>Bacteria</taxon>
        <taxon>Bacillati</taxon>
        <taxon>Bacillota</taxon>
        <taxon>Bacilli</taxon>
        <taxon>Lactobacillales</taxon>
        <taxon>Lactobacillaceae</taxon>
        <taxon>Latilactobacillus</taxon>
    </lineage>
</organism>
<evidence type="ECO:0000256" key="8">
    <source>
        <dbReference type="RuleBase" id="RU362110"/>
    </source>
</evidence>
<evidence type="ECO:0000256" key="9">
    <source>
        <dbReference type="RuleBase" id="RU365015"/>
    </source>
</evidence>
<dbReference type="InterPro" id="IPR018053">
    <property type="entry name" value="Glyco_hydro_32_AS"/>
</dbReference>
<keyword evidence="5 8" id="KW-0378">Hydrolase</keyword>
<comment type="function">
    <text evidence="9">Enables the bacterium to metabolize sucrose as a sole carbon source.</text>
</comment>
<keyword evidence="9" id="KW-0963">Cytoplasm</keyword>
<dbReference type="InterPro" id="IPR006232">
    <property type="entry name" value="Suc6P_hydrolase"/>
</dbReference>
<dbReference type="InterPro" id="IPR013189">
    <property type="entry name" value="Glyco_hydro_32_C"/>
</dbReference>
<evidence type="ECO:0000256" key="4">
    <source>
        <dbReference type="ARBA" id="ARBA00019623"/>
    </source>
</evidence>
<evidence type="ECO:0000256" key="1">
    <source>
        <dbReference type="ARBA" id="ARBA00004914"/>
    </source>
</evidence>
<dbReference type="PANTHER" id="PTHR43101:SF1">
    <property type="entry name" value="BETA-FRUCTOSIDASE"/>
    <property type="match status" value="1"/>
</dbReference>
<evidence type="ECO:0000256" key="5">
    <source>
        <dbReference type="ARBA" id="ARBA00022801"/>
    </source>
</evidence>
<dbReference type="GO" id="GO:0005737">
    <property type="term" value="C:cytoplasm"/>
    <property type="evidence" value="ECO:0007669"/>
    <property type="project" value="UniProtKB-SubCell"/>
</dbReference>
<evidence type="ECO:0000256" key="3">
    <source>
        <dbReference type="ARBA" id="ARBA00012758"/>
    </source>
</evidence>
<sequence length="491" mass="56254">MPLITNWTRQLRYQPYSDWSIDYQQQLLNRVQNSPYRLNYHIQPDTGLLNDPNGFSYFNHQWHLFYQNYPMGPVHGLKSWHHLISDDLINWRKATPLLPDGNFDSHGAYSGSALPINDRLFLFYTGNVRNSDWERTPFQNGAWLSQAGTISKISEPLIKQPRHYTDHFRDPMIFKYQDQIMALIGAQDNNKIGKIAVFKADHNNINDWRPLGELTFTSEKLGYMIECPNLIFINHQPVLIFCPQGLTSEVISYQNIYPNMYVVGHSFELNTTTITQPSELTNLDDGFDCYATQAFNAPDGRALAVSWLGLPEIEYPTDKDGWAHCLSLVKELTLHDNQLYQYPVEETKALRQTKQILSLSKQSIIPTTNAYELELEVPANTSQTLHVFSNPSKSNGLVLTIDTTNGKITMDRSNAGVSFGQQYGQIRTTNVQPHHPIHINLFADQSVVELYINHGAKVMSSRLFPTENQNIIWAEIPQKAQLWPLSKVNNN</sequence>
<evidence type="ECO:0000259" key="10">
    <source>
        <dbReference type="Pfam" id="PF00251"/>
    </source>
</evidence>
<name>A0AAE8LX17_LATSK</name>
<evidence type="ECO:0000256" key="2">
    <source>
        <dbReference type="ARBA" id="ARBA00009902"/>
    </source>
</evidence>
<reference evidence="12 13" key="1">
    <citation type="submission" date="2018-02" db="EMBL/GenBank/DDBJ databases">
        <authorList>
            <person name="Rodrigo-Torres L."/>
            <person name="Arahal R. D."/>
            <person name="Lucena T."/>
        </authorList>
    </citation>
    <scope>NUCLEOTIDE SEQUENCE [LARGE SCALE GENOMIC DNA]</scope>
    <source>
        <strain evidence="12 13">CECT 9267</strain>
    </source>
</reference>
<comment type="subcellular location">
    <subcellularLocation>
        <location evidence="9">Cytoplasm</location>
    </subcellularLocation>
</comment>
<dbReference type="RefSeq" id="WP_016265737.1">
    <property type="nucleotide sequence ID" value="NZ_BJLN01000012.1"/>
</dbReference>
<feature type="domain" description="Glycosyl hydrolase family 32 C-terminal" evidence="11">
    <location>
        <begin position="349"/>
        <end position="471"/>
    </location>
</feature>
<comment type="caution">
    <text evidence="12">The sequence shown here is derived from an EMBL/GenBank/DDBJ whole genome shotgun (WGS) entry which is preliminary data.</text>
</comment>
<dbReference type="SUPFAM" id="SSF75005">
    <property type="entry name" value="Arabinanase/levansucrase/invertase"/>
    <property type="match status" value="1"/>
</dbReference>
<comment type="pathway">
    <text evidence="1 9">Glycan biosynthesis; sucrose metabolism.</text>
</comment>
<comment type="catalytic activity">
    <reaction evidence="8">
        <text>Hydrolysis of terminal non-reducing beta-D-fructofuranoside residues in beta-D-fructofuranosides.</text>
        <dbReference type="EC" id="3.2.1.26"/>
    </reaction>
</comment>
<dbReference type="InterPro" id="IPR001362">
    <property type="entry name" value="Glyco_hydro_32"/>
</dbReference>
<dbReference type="Pfam" id="PF00251">
    <property type="entry name" value="Glyco_hydro_32N"/>
    <property type="match status" value="1"/>
</dbReference>
<comment type="similarity">
    <text evidence="2 8">Belongs to the glycosyl hydrolase 32 family.</text>
</comment>
<dbReference type="SUPFAM" id="SSF49899">
    <property type="entry name" value="Concanavalin A-like lectins/glucanases"/>
    <property type="match status" value="1"/>
</dbReference>
<dbReference type="InterPro" id="IPR013320">
    <property type="entry name" value="ConA-like_dom_sf"/>
</dbReference>
<evidence type="ECO:0000313" key="12">
    <source>
        <dbReference type="EMBL" id="SPE23331.1"/>
    </source>
</evidence>
<gene>
    <name evidence="12" type="primary">scrB</name>
    <name evidence="12" type="ORF">LAS9267_01942</name>
</gene>
<dbReference type="SMART" id="SM00640">
    <property type="entry name" value="Glyco_32"/>
    <property type="match status" value="1"/>
</dbReference>
<dbReference type="Gene3D" id="2.115.10.20">
    <property type="entry name" value="Glycosyl hydrolase domain, family 43"/>
    <property type="match status" value="1"/>
</dbReference>
<evidence type="ECO:0000256" key="7">
    <source>
        <dbReference type="ARBA" id="ARBA00033367"/>
    </source>
</evidence>
<feature type="domain" description="Glycosyl hydrolase family 32 N-terminal" evidence="10">
    <location>
        <begin position="41"/>
        <end position="343"/>
    </location>
</feature>
<dbReference type="Proteomes" id="UP000239650">
    <property type="component" value="Unassembled WGS sequence"/>
</dbReference>
<dbReference type="Pfam" id="PF08244">
    <property type="entry name" value="Glyco_hydro_32C"/>
    <property type="match status" value="1"/>
</dbReference>
<protein>
    <recommendedName>
        <fullName evidence="4 8">Sucrose-6-phosphate hydrolase</fullName>
        <ecNumber evidence="3 8">3.2.1.26</ecNumber>
    </recommendedName>
    <alternativeName>
        <fullName evidence="7 9">Invertase</fullName>
    </alternativeName>
</protein>
<dbReference type="EC" id="3.2.1.26" evidence="3 8"/>
<dbReference type="EMBL" id="OKRC01000012">
    <property type="protein sequence ID" value="SPE23331.1"/>
    <property type="molecule type" value="Genomic_DNA"/>
</dbReference>
<dbReference type="InterPro" id="IPR051214">
    <property type="entry name" value="GH32_Enzymes"/>
</dbReference>
<dbReference type="NCBIfam" id="TIGR01322">
    <property type="entry name" value="scrB_fam"/>
    <property type="match status" value="1"/>
</dbReference>
<keyword evidence="9" id="KW-0119">Carbohydrate metabolism</keyword>
<dbReference type="Gene3D" id="2.60.120.560">
    <property type="entry name" value="Exo-inulinase, domain 1"/>
    <property type="match status" value="1"/>
</dbReference>